<dbReference type="AlphaFoldDB" id="A0A7G1KCD3"/>
<dbReference type="EMBL" id="AP023396">
    <property type="protein sequence ID" value="BCK52540.1"/>
    <property type="molecule type" value="Genomic_DNA"/>
</dbReference>
<proteinExistence type="predicted"/>
<evidence type="ECO:0000313" key="2">
    <source>
        <dbReference type="EMBL" id="BCK52540.1"/>
    </source>
</evidence>
<evidence type="ECO:0000256" key="1">
    <source>
        <dbReference type="SAM" id="MobiDB-lite"/>
    </source>
</evidence>
<name>A0A7G1KCD3_9NOCA</name>
<keyword evidence="3" id="KW-1185">Reference proteome</keyword>
<gene>
    <name evidence="2" type="ORF">NWFMUON74_03120</name>
</gene>
<dbReference type="KEGG" id="nwl:NWFMUON74_03120"/>
<organism evidence="2 3">
    <name type="scientific">Nocardia wallacei</name>
    <dbReference type="NCBI Taxonomy" id="480035"/>
    <lineage>
        <taxon>Bacteria</taxon>
        <taxon>Bacillati</taxon>
        <taxon>Actinomycetota</taxon>
        <taxon>Actinomycetes</taxon>
        <taxon>Mycobacteriales</taxon>
        <taxon>Nocardiaceae</taxon>
        <taxon>Nocardia</taxon>
    </lineage>
</organism>
<dbReference type="Proteomes" id="UP000516173">
    <property type="component" value="Chromosome"/>
</dbReference>
<evidence type="ECO:0000313" key="3">
    <source>
        <dbReference type="Proteomes" id="UP000516173"/>
    </source>
</evidence>
<reference evidence="2 3" key="1">
    <citation type="submission" date="2020-08" db="EMBL/GenBank/DDBJ databases">
        <title>Genome Sequencing of Nocardia wallacei strain FMUON74 and assembly.</title>
        <authorList>
            <person name="Toyokawa M."/>
            <person name="Uesaka K."/>
        </authorList>
    </citation>
    <scope>NUCLEOTIDE SEQUENCE [LARGE SCALE GENOMIC DNA]</scope>
    <source>
        <strain evidence="2 3">FMUON74</strain>
    </source>
</reference>
<feature type="region of interest" description="Disordered" evidence="1">
    <location>
        <begin position="1"/>
        <end position="22"/>
    </location>
</feature>
<sequence length="77" mass="8748">MRLRRNRVQHRDPRGGDPQADRAQSFARIEFTGVHDFSFHLFWNKSRKGSGAGSPTPRRSRGDTEISPCDGGCRYSL</sequence>
<accession>A0A7G1KCD3</accession>
<protein>
    <submittedName>
        <fullName evidence="2">Uncharacterized protein</fullName>
    </submittedName>
</protein>
<feature type="region of interest" description="Disordered" evidence="1">
    <location>
        <begin position="45"/>
        <end position="77"/>
    </location>
</feature>